<accession>A0ABR2LF66</accession>
<organism evidence="1 2">
    <name type="scientific">Platanthera guangdongensis</name>
    <dbReference type="NCBI Taxonomy" id="2320717"/>
    <lineage>
        <taxon>Eukaryota</taxon>
        <taxon>Viridiplantae</taxon>
        <taxon>Streptophyta</taxon>
        <taxon>Embryophyta</taxon>
        <taxon>Tracheophyta</taxon>
        <taxon>Spermatophyta</taxon>
        <taxon>Magnoliopsida</taxon>
        <taxon>Liliopsida</taxon>
        <taxon>Asparagales</taxon>
        <taxon>Orchidaceae</taxon>
        <taxon>Orchidoideae</taxon>
        <taxon>Orchideae</taxon>
        <taxon>Orchidinae</taxon>
        <taxon>Platanthera</taxon>
    </lineage>
</organism>
<dbReference type="PANTHER" id="PTHR10257:SF119">
    <property type="entry name" value="SERINE_THREONINE PROTEIN PHOSPHATASE 2A 59 KDA REGULATORY SUBUNIT B' ZETA ISOFORM"/>
    <property type="match status" value="1"/>
</dbReference>
<proteinExistence type="predicted"/>
<sequence length="131" mass="15073">MVQVAERSLFLWNNDHVRSLITQNQKVILPIIFPALERNLRGHWNQAVQGLTLNVRKLFLDADQQLFEECSVKFQENEKKEREVQAKREFAWKRIEDIAASKAISNEAVLVSNKVSFHSMSISSPRAAPVT</sequence>
<dbReference type="InterPro" id="IPR016024">
    <property type="entry name" value="ARM-type_fold"/>
</dbReference>
<evidence type="ECO:0000313" key="2">
    <source>
        <dbReference type="Proteomes" id="UP001412067"/>
    </source>
</evidence>
<dbReference type="PANTHER" id="PTHR10257">
    <property type="entry name" value="SERINE/THREONINE PROTEIN PHOSPHATASE 2A PP2A REGULATORY SUBUNIT B"/>
    <property type="match status" value="1"/>
</dbReference>
<dbReference type="InterPro" id="IPR002554">
    <property type="entry name" value="PP2A_B56"/>
</dbReference>
<evidence type="ECO:0000313" key="1">
    <source>
        <dbReference type="EMBL" id="KAK8939294.1"/>
    </source>
</evidence>
<reference evidence="1 2" key="1">
    <citation type="journal article" date="2022" name="Nat. Plants">
        <title>Genomes of leafy and leafless Platanthera orchids illuminate the evolution of mycoheterotrophy.</title>
        <authorList>
            <person name="Li M.H."/>
            <person name="Liu K.W."/>
            <person name="Li Z."/>
            <person name="Lu H.C."/>
            <person name="Ye Q.L."/>
            <person name="Zhang D."/>
            <person name="Wang J.Y."/>
            <person name="Li Y.F."/>
            <person name="Zhong Z.M."/>
            <person name="Liu X."/>
            <person name="Yu X."/>
            <person name="Liu D.K."/>
            <person name="Tu X.D."/>
            <person name="Liu B."/>
            <person name="Hao Y."/>
            <person name="Liao X.Y."/>
            <person name="Jiang Y.T."/>
            <person name="Sun W.H."/>
            <person name="Chen J."/>
            <person name="Chen Y.Q."/>
            <person name="Ai Y."/>
            <person name="Zhai J.W."/>
            <person name="Wu S.S."/>
            <person name="Zhou Z."/>
            <person name="Hsiao Y.Y."/>
            <person name="Wu W.L."/>
            <person name="Chen Y.Y."/>
            <person name="Lin Y.F."/>
            <person name="Hsu J.L."/>
            <person name="Li C.Y."/>
            <person name="Wang Z.W."/>
            <person name="Zhao X."/>
            <person name="Zhong W.Y."/>
            <person name="Ma X.K."/>
            <person name="Ma L."/>
            <person name="Huang J."/>
            <person name="Chen G.Z."/>
            <person name="Huang M.Z."/>
            <person name="Huang L."/>
            <person name="Peng D.H."/>
            <person name="Luo Y.B."/>
            <person name="Zou S.Q."/>
            <person name="Chen S.P."/>
            <person name="Lan S."/>
            <person name="Tsai W.C."/>
            <person name="Van de Peer Y."/>
            <person name="Liu Z.J."/>
        </authorList>
    </citation>
    <scope>NUCLEOTIDE SEQUENCE [LARGE SCALE GENOMIC DNA]</scope>
    <source>
        <strain evidence="1">Lor288</strain>
    </source>
</reference>
<keyword evidence="2" id="KW-1185">Reference proteome</keyword>
<dbReference type="SUPFAM" id="SSF48371">
    <property type="entry name" value="ARM repeat"/>
    <property type="match status" value="1"/>
</dbReference>
<gene>
    <name evidence="1" type="primary">B'GAMMA</name>
    <name evidence="1" type="ORF">KSP40_PGU005855</name>
</gene>
<dbReference type="InterPro" id="IPR011989">
    <property type="entry name" value="ARM-like"/>
</dbReference>
<dbReference type="Proteomes" id="UP001412067">
    <property type="component" value="Unassembled WGS sequence"/>
</dbReference>
<name>A0ABR2LF66_9ASPA</name>
<dbReference type="EMBL" id="JBBWWR010000020">
    <property type="protein sequence ID" value="KAK8939294.1"/>
    <property type="molecule type" value="Genomic_DNA"/>
</dbReference>
<protein>
    <submittedName>
        <fullName evidence="1">Serine/threonine protein phosphatase 2A 59 kDa regulatory subunit B' gamma isoform</fullName>
    </submittedName>
</protein>
<dbReference type="Gene3D" id="1.25.10.10">
    <property type="entry name" value="Leucine-rich Repeat Variant"/>
    <property type="match status" value="1"/>
</dbReference>
<comment type="caution">
    <text evidence="1">The sequence shown here is derived from an EMBL/GenBank/DDBJ whole genome shotgun (WGS) entry which is preliminary data.</text>
</comment>
<dbReference type="Pfam" id="PF01603">
    <property type="entry name" value="B56"/>
    <property type="match status" value="1"/>
</dbReference>